<feature type="compositionally biased region" description="Polar residues" evidence="1">
    <location>
        <begin position="57"/>
        <end position="72"/>
    </location>
</feature>
<dbReference type="EMBL" id="BSYO01000001">
    <property type="protein sequence ID" value="GMH00023.1"/>
    <property type="molecule type" value="Genomic_DNA"/>
</dbReference>
<name>A0AAD3P7Y3_NEPGR</name>
<accession>A0AAD3P7Y3</accession>
<protein>
    <submittedName>
        <fullName evidence="2">Uncharacterized protein</fullName>
    </submittedName>
</protein>
<sequence>MDLKNHQQQQHLYNMSVGSSIPSPNHKIPHSSNGLCQDQSEEHKDSPTEAADGQLLEQLSTAAVDSNGNVNCGSREDNSSPEEFDLPESLEHILPDNLFYSPTKSAGEPLSIFSPIPSELDGGNISASSNSNNDPLMPPASALTMAPLKSCFLEMPRFSSGHGAIRM</sequence>
<comment type="caution">
    <text evidence="2">The sequence shown here is derived from an EMBL/GenBank/DDBJ whole genome shotgun (WGS) entry which is preliminary data.</text>
</comment>
<evidence type="ECO:0000313" key="2">
    <source>
        <dbReference type="EMBL" id="GMH00023.1"/>
    </source>
</evidence>
<proteinExistence type="predicted"/>
<reference evidence="2" key="1">
    <citation type="submission" date="2023-05" db="EMBL/GenBank/DDBJ databases">
        <title>Nepenthes gracilis genome sequencing.</title>
        <authorList>
            <person name="Fukushima K."/>
        </authorList>
    </citation>
    <scope>NUCLEOTIDE SEQUENCE</scope>
    <source>
        <strain evidence="2">SING2019-196</strain>
    </source>
</reference>
<dbReference type="Proteomes" id="UP001279734">
    <property type="component" value="Unassembled WGS sequence"/>
</dbReference>
<feature type="region of interest" description="Disordered" evidence="1">
    <location>
        <begin position="1"/>
        <end position="89"/>
    </location>
</feature>
<feature type="compositionally biased region" description="Acidic residues" evidence="1">
    <location>
        <begin position="79"/>
        <end position="88"/>
    </location>
</feature>
<feature type="compositionally biased region" description="Polar residues" evidence="1">
    <location>
        <begin position="1"/>
        <end position="23"/>
    </location>
</feature>
<gene>
    <name evidence="2" type="ORF">Nepgr_001862</name>
</gene>
<evidence type="ECO:0000313" key="3">
    <source>
        <dbReference type="Proteomes" id="UP001279734"/>
    </source>
</evidence>
<keyword evidence="3" id="KW-1185">Reference proteome</keyword>
<evidence type="ECO:0000256" key="1">
    <source>
        <dbReference type="SAM" id="MobiDB-lite"/>
    </source>
</evidence>
<dbReference type="AlphaFoldDB" id="A0AAD3P7Y3"/>
<organism evidence="2 3">
    <name type="scientific">Nepenthes gracilis</name>
    <name type="common">Slender pitcher plant</name>
    <dbReference type="NCBI Taxonomy" id="150966"/>
    <lineage>
        <taxon>Eukaryota</taxon>
        <taxon>Viridiplantae</taxon>
        <taxon>Streptophyta</taxon>
        <taxon>Embryophyta</taxon>
        <taxon>Tracheophyta</taxon>
        <taxon>Spermatophyta</taxon>
        <taxon>Magnoliopsida</taxon>
        <taxon>eudicotyledons</taxon>
        <taxon>Gunneridae</taxon>
        <taxon>Pentapetalae</taxon>
        <taxon>Caryophyllales</taxon>
        <taxon>Nepenthaceae</taxon>
        <taxon>Nepenthes</taxon>
    </lineage>
</organism>